<keyword evidence="2" id="KW-1185">Reference proteome</keyword>
<accession>A0A1R3HYT6</accession>
<comment type="caution">
    <text evidence="1">The sequence shown here is derived from an EMBL/GenBank/DDBJ whole genome shotgun (WGS) entry which is preliminary data.</text>
</comment>
<evidence type="ECO:0000313" key="1">
    <source>
        <dbReference type="EMBL" id="OMO75518.1"/>
    </source>
</evidence>
<proteinExistence type="predicted"/>
<sequence length="30" mass="3207">MAAASCHGGAPSLTTNILPIVRHLKKLIRH</sequence>
<dbReference type="Proteomes" id="UP000187203">
    <property type="component" value="Unassembled WGS sequence"/>
</dbReference>
<evidence type="ECO:0000313" key="2">
    <source>
        <dbReference type="Proteomes" id="UP000187203"/>
    </source>
</evidence>
<reference evidence="2" key="1">
    <citation type="submission" date="2013-09" db="EMBL/GenBank/DDBJ databases">
        <title>Corchorus olitorius genome sequencing.</title>
        <authorList>
            <person name="Alam M."/>
            <person name="Haque M.S."/>
            <person name="Islam M.S."/>
            <person name="Emdad E.M."/>
            <person name="Islam M.M."/>
            <person name="Ahmed B."/>
            <person name="Halim A."/>
            <person name="Hossen Q.M.M."/>
            <person name="Hossain M.Z."/>
            <person name="Ahmed R."/>
            <person name="Khan M.M."/>
            <person name="Islam R."/>
            <person name="Rashid M.M."/>
            <person name="Khan S.A."/>
            <person name="Rahman M.S."/>
            <person name="Alam M."/>
            <person name="Yahiya A.S."/>
            <person name="Khan M.S."/>
            <person name="Azam M.S."/>
            <person name="Haque T."/>
            <person name="Lashkar M.Z.H."/>
            <person name="Akhand A.I."/>
            <person name="Morshed G."/>
            <person name="Roy S."/>
            <person name="Uddin K.S."/>
            <person name="Rabeya T."/>
            <person name="Hossain A.S."/>
            <person name="Chowdhury A."/>
            <person name="Snigdha A.R."/>
            <person name="Mortoza M.S."/>
            <person name="Matin S.A."/>
            <person name="Hoque S.M.E."/>
            <person name="Islam M.K."/>
            <person name="Roy D.K."/>
            <person name="Haider R."/>
            <person name="Moosa M.M."/>
            <person name="Elias S.M."/>
            <person name="Hasan A.M."/>
            <person name="Jahan S."/>
            <person name="Shafiuddin M."/>
            <person name="Mahmood N."/>
            <person name="Shommy N.S."/>
        </authorList>
    </citation>
    <scope>NUCLEOTIDE SEQUENCE [LARGE SCALE GENOMIC DNA]</scope>
    <source>
        <strain evidence="2">cv. O-4</strain>
    </source>
</reference>
<protein>
    <submittedName>
        <fullName evidence="1">Uncharacterized protein</fullName>
    </submittedName>
</protein>
<gene>
    <name evidence="1" type="ORF">COLO4_26058</name>
</gene>
<dbReference type="EMBL" id="AWUE01019204">
    <property type="protein sequence ID" value="OMO75518.1"/>
    <property type="molecule type" value="Genomic_DNA"/>
</dbReference>
<dbReference type="AlphaFoldDB" id="A0A1R3HYT6"/>
<name>A0A1R3HYT6_9ROSI</name>
<organism evidence="1 2">
    <name type="scientific">Corchorus olitorius</name>
    <dbReference type="NCBI Taxonomy" id="93759"/>
    <lineage>
        <taxon>Eukaryota</taxon>
        <taxon>Viridiplantae</taxon>
        <taxon>Streptophyta</taxon>
        <taxon>Embryophyta</taxon>
        <taxon>Tracheophyta</taxon>
        <taxon>Spermatophyta</taxon>
        <taxon>Magnoliopsida</taxon>
        <taxon>eudicotyledons</taxon>
        <taxon>Gunneridae</taxon>
        <taxon>Pentapetalae</taxon>
        <taxon>rosids</taxon>
        <taxon>malvids</taxon>
        <taxon>Malvales</taxon>
        <taxon>Malvaceae</taxon>
        <taxon>Grewioideae</taxon>
        <taxon>Apeibeae</taxon>
        <taxon>Corchorus</taxon>
    </lineage>
</organism>